<dbReference type="EMBL" id="CYYV01000001">
    <property type="protein sequence ID" value="CUN42945.1"/>
    <property type="molecule type" value="Genomic_DNA"/>
</dbReference>
<reference evidence="2 3" key="1">
    <citation type="submission" date="2015-09" db="EMBL/GenBank/DDBJ databases">
        <authorList>
            <consortium name="Pathogen Informatics"/>
        </authorList>
    </citation>
    <scope>NUCLEOTIDE SEQUENCE [LARGE SCALE GENOMIC DNA]</scope>
    <source>
        <strain evidence="2 3">2789STDY5608849</strain>
    </source>
</reference>
<evidence type="ECO:0000256" key="1">
    <source>
        <dbReference type="SAM" id="Phobius"/>
    </source>
</evidence>
<evidence type="ECO:0000313" key="3">
    <source>
        <dbReference type="Proteomes" id="UP000095706"/>
    </source>
</evidence>
<dbReference type="RefSeq" id="WP_055225870.1">
    <property type="nucleotide sequence ID" value="NZ_CYYV01000001.1"/>
</dbReference>
<name>A0A173WX97_9FIRM</name>
<keyword evidence="1" id="KW-1133">Transmembrane helix</keyword>
<dbReference type="AlphaFoldDB" id="A0A173WX97"/>
<organism evidence="2 3">
    <name type="scientific">Fusicatenibacter saccharivorans</name>
    <dbReference type="NCBI Taxonomy" id="1150298"/>
    <lineage>
        <taxon>Bacteria</taxon>
        <taxon>Bacillati</taxon>
        <taxon>Bacillota</taxon>
        <taxon>Clostridia</taxon>
        <taxon>Lachnospirales</taxon>
        <taxon>Lachnospiraceae</taxon>
        <taxon>Fusicatenibacter</taxon>
    </lineage>
</organism>
<keyword evidence="1" id="KW-0812">Transmembrane</keyword>
<feature type="transmembrane region" description="Helical" evidence="1">
    <location>
        <begin position="33"/>
        <end position="53"/>
    </location>
</feature>
<feature type="transmembrane region" description="Helical" evidence="1">
    <location>
        <begin position="6"/>
        <end position="26"/>
    </location>
</feature>
<evidence type="ECO:0000313" key="2">
    <source>
        <dbReference type="EMBL" id="CUN42945.1"/>
    </source>
</evidence>
<accession>A0A173WX97</accession>
<protein>
    <submittedName>
        <fullName evidence="2">Uncharacterized protein</fullName>
    </submittedName>
</protein>
<proteinExistence type="predicted"/>
<gene>
    <name evidence="2" type="ORF">ERS852406_00196</name>
</gene>
<sequence>MFILKFAGKILLLPVWLILFVIGLAVKMTVHTYAVVRGILGFIFTLLIIATAYCYHDWVQVAFLFVLSVILYLILFAGIFVDTVLDMTRERIIDFIIS</sequence>
<dbReference type="Proteomes" id="UP000095706">
    <property type="component" value="Unassembled WGS sequence"/>
</dbReference>
<feature type="transmembrane region" description="Helical" evidence="1">
    <location>
        <begin position="59"/>
        <end position="81"/>
    </location>
</feature>
<keyword evidence="1" id="KW-0472">Membrane</keyword>